<reference evidence="2 3" key="1">
    <citation type="submission" date="2017-05" db="EMBL/GenBank/DDBJ databases">
        <authorList>
            <person name="Varghese N."/>
            <person name="Submissions S."/>
        </authorList>
    </citation>
    <scope>NUCLEOTIDE SEQUENCE [LARGE SCALE GENOMIC DNA]</scope>
    <source>
        <strain evidence="2 3">DSM 26001</strain>
    </source>
</reference>
<feature type="compositionally biased region" description="Basic and acidic residues" evidence="1">
    <location>
        <begin position="53"/>
        <end position="80"/>
    </location>
</feature>
<accession>A0ABY1QME6</accession>
<name>A0ABY1QME6_9BURK</name>
<comment type="caution">
    <text evidence="2">The sequence shown here is derived from an EMBL/GenBank/DDBJ whole genome shotgun (WGS) entry which is preliminary data.</text>
</comment>
<evidence type="ECO:0000313" key="2">
    <source>
        <dbReference type="EMBL" id="SMP74805.1"/>
    </source>
</evidence>
<keyword evidence="3" id="KW-1185">Reference proteome</keyword>
<proteinExistence type="predicted"/>
<evidence type="ECO:0000313" key="3">
    <source>
        <dbReference type="Proteomes" id="UP001158049"/>
    </source>
</evidence>
<dbReference type="EMBL" id="FXUL01000021">
    <property type="protein sequence ID" value="SMP74805.1"/>
    <property type="molecule type" value="Genomic_DNA"/>
</dbReference>
<feature type="compositionally biased region" description="Polar residues" evidence="1">
    <location>
        <begin position="96"/>
        <end position="114"/>
    </location>
</feature>
<protein>
    <submittedName>
        <fullName evidence="2">Uncharacterized protein</fullName>
    </submittedName>
</protein>
<feature type="non-terminal residue" evidence="2">
    <location>
        <position position="1"/>
    </location>
</feature>
<feature type="compositionally biased region" description="Basic and acidic residues" evidence="1">
    <location>
        <begin position="1"/>
        <end position="12"/>
    </location>
</feature>
<gene>
    <name evidence="2" type="ORF">SAMN06295970_121102</name>
</gene>
<dbReference type="PRINTS" id="PR01217">
    <property type="entry name" value="PRICHEXTENSN"/>
</dbReference>
<organism evidence="2 3">
    <name type="scientific">Noviherbaspirillum suwonense</name>
    <dbReference type="NCBI Taxonomy" id="1224511"/>
    <lineage>
        <taxon>Bacteria</taxon>
        <taxon>Pseudomonadati</taxon>
        <taxon>Pseudomonadota</taxon>
        <taxon>Betaproteobacteria</taxon>
        <taxon>Burkholderiales</taxon>
        <taxon>Oxalobacteraceae</taxon>
        <taxon>Noviherbaspirillum</taxon>
    </lineage>
</organism>
<sequence length="189" mass="20868">ARSPKPEARSPKPEAQSPKPKAQSPKPEARSPKPSPKHKAQPSPKPKAQSPKPETRNPKPETRNPKPETRNPKPETRNPKQDAFPHAGACRCRSAKQVSRNSYCTSFSKQSASDSPKPVRANAPQASARPMPKIVGANLLSVSSATCASFFDVHRIRCHCDFCVSQYRDMRCTCSACPGHLVWRKELRP</sequence>
<evidence type="ECO:0000256" key="1">
    <source>
        <dbReference type="SAM" id="MobiDB-lite"/>
    </source>
</evidence>
<feature type="compositionally biased region" description="Low complexity" evidence="1">
    <location>
        <begin position="15"/>
        <end position="26"/>
    </location>
</feature>
<dbReference type="Proteomes" id="UP001158049">
    <property type="component" value="Unassembled WGS sequence"/>
</dbReference>
<feature type="region of interest" description="Disordered" evidence="1">
    <location>
        <begin position="1"/>
        <end position="127"/>
    </location>
</feature>